<feature type="non-terminal residue" evidence="1">
    <location>
        <position position="188"/>
    </location>
</feature>
<name>A0A9N9E0I3_9GLOM</name>
<protein>
    <submittedName>
        <fullName evidence="1">1832_t:CDS:1</fullName>
    </submittedName>
</protein>
<reference evidence="1" key="1">
    <citation type="submission" date="2021-06" db="EMBL/GenBank/DDBJ databases">
        <authorList>
            <person name="Kallberg Y."/>
            <person name="Tangrot J."/>
            <person name="Rosling A."/>
        </authorList>
    </citation>
    <scope>NUCLEOTIDE SEQUENCE</scope>
    <source>
        <strain evidence="1">MA453B</strain>
    </source>
</reference>
<organism evidence="1 2">
    <name type="scientific">Dentiscutata erythropus</name>
    <dbReference type="NCBI Taxonomy" id="1348616"/>
    <lineage>
        <taxon>Eukaryota</taxon>
        <taxon>Fungi</taxon>
        <taxon>Fungi incertae sedis</taxon>
        <taxon>Mucoromycota</taxon>
        <taxon>Glomeromycotina</taxon>
        <taxon>Glomeromycetes</taxon>
        <taxon>Diversisporales</taxon>
        <taxon>Gigasporaceae</taxon>
        <taxon>Dentiscutata</taxon>
    </lineage>
</organism>
<evidence type="ECO:0000313" key="2">
    <source>
        <dbReference type="Proteomes" id="UP000789405"/>
    </source>
</evidence>
<dbReference type="OrthoDB" id="2448795at2759"/>
<dbReference type="AlphaFoldDB" id="A0A9N9E0I3"/>
<dbReference type="Proteomes" id="UP000789405">
    <property type="component" value="Unassembled WGS sequence"/>
</dbReference>
<gene>
    <name evidence="1" type="ORF">DERYTH_LOCUS10443</name>
</gene>
<dbReference type="EMBL" id="CAJVPY010006086">
    <property type="protein sequence ID" value="CAG8655975.1"/>
    <property type="molecule type" value="Genomic_DNA"/>
</dbReference>
<comment type="caution">
    <text evidence="1">The sequence shown here is derived from an EMBL/GenBank/DDBJ whole genome shotgun (WGS) entry which is preliminary data.</text>
</comment>
<accession>A0A9N9E0I3</accession>
<sequence>AIKAPMLAYSHEALGSPENTTHHSFDIHNKQPGFFKDTIILSKSVRATELDLEEGKVLEKSLYKAPTLTYLNHGLYPPQTHYSFNVNRLANPSNNNLYKNIKMNESTSLSNINETGFFVSSNLPNSTNLNPYQAYWSVNNTFESTVTKEHCASKPDFINTCIEDNYVSQQIHLNSLLYNILYDSIKEA</sequence>
<keyword evidence="2" id="KW-1185">Reference proteome</keyword>
<proteinExistence type="predicted"/>
<evidence type="ECO:0000313" key="1">
    <source>
        <dbReference type="EMBL" id="CAG8655975.1"/>
    </source>
</evidence>